<dbReference type="RefSeq" id="WP_114606188.1">
    <property type="nucleotide sequence ID" value="NZ_CP031148.1"/>
</dbReference>
<accession>A0A345EEY6</accession>
<name>A0A345EEY6_9EURY</name>
<dbReference type="PANTHER" id="PTHR12697:SF5">
    <property type="entry name" value="DEOXYHYPUSINE HYDROXYLASE"/>
    <property type="match status" value="1"/>
</dbReference>
<gene>
    <name evidence="1" type="ORF">DU484_13400</name>
</gene>
<organism evidence="1 2">
    <name type="scientific">Haloplanus rubicundus</name>
    <dbReference type="NCBI Taxonomy" id="1547898"/>
    <lineage>
        <taxon>Archaea</taxon>
        <taxon>Methanobacteriati</taxon>
        <taxon>Methanobacteriota</taxon>
        <taxon>Stenosarchaea group</taxon>
        <taxon>Halobacteria</taxon>
        <taxon>Halobacteriales</taxon>
        <taxon>Haloferacaceae</taxon>
        <taxon>Haloplanus</taxon>
    </lineage>
</organism>
<reference evidence="1 2" key="1">
    <citation type="submission" date="2018-07" db="EMBL/GenBank/DDBJ databases">
        <title>Genome sequences of Haloplanus sp. CBA1112.</title>
        <authorList>
            <person name="Kim Y.B."/>
            <person name="Roh S.W."/>
        </authorList>
    </citation>
    <scope>NUCLEOTIDE SEQUENCE [LARGE SCALE GENOMIC DNA]</scope>
    <source>
        <strain evidence="1 2">CBA1112</strain>
    </source>
</reference>
<dbReference type="InterPro" id="IPR016024">
    <property type="entry name" value="ARM-type_fold"/>
</dbReference>
<dbReference type="GeneID" id="37287992"/>
<dbReference type="SMART" id="SM00567">
    <property type="entry name" value="EZ_HEAT"/>
    <property type="match status" value="5"/>
</dbReference>
<dbReference type="PANTHER" id="PTHR12697">
    <property type="entry name" value="PBS LYASE HEAT-LIKE PROTEIN"/>
    <property type="match status" value="1"/>
</dbReference>
<sequence>MTCRDDDCGCGDDEEFQKHLEEEPDPQLDPAKSPGIGSDIEALEDIEVSREDVTIGEADPAELAAADTEPVADDGTASLLADLGSGDPVDRRRAALALKEETTTDAVVAGLAQAATRDDDADVRQFAVEALTAHGGGASADAGSGAAADADADADERAAAVAVTLLDDDDPWVRAEAVVALDNIDREAHESDIAAALEDDHHAVRRNAAVSLFKLRGEEMEERLLALSRDDSERVREWAAHMLGGVDSADARGRLRDLTDDPATVVRQTAERALEAEPDRFRRQFGALENDARLLPGEDRLNRMPDL</sequence>
<protein>
    <submittedName>
        <fullName evidence="1">Protein phosphatase</fullName>
    </submittedName>
</protein>
<dbReference type="EMBL" id="CP031148">
    <property type="protein sequence ID" value="AXG10758.1"/>
    <property type="molecule type" value="Genomic_DNA"/>
</dbReference>
<proteinExistence type="predicted"/>
<dbReference type="Proteomes" id="UP000252985">
    <property type="component" value="Chromosome"/>
</dbReference>
<evidence type="ECO:0000313" key="1">
    <source>
        <dbReference type="EMBL" id="AXG10758.1"/>
    </source>
</evidence>
<dbReference type="InterPro" id="IPR011989">
    <property type="entry name" value="ARM-like"/>
</dbReference>
<dbReference type="SUPFAM" id="SSF48371">
    <property type="entry name" value="ARM repeat"/>
    <property type="match status" value="1"/>
</dbReference>
<dbReference type="Gene3D" id="1.25.10.10">
    <property type="entry name" value="Leucine-rich Repeat Variant"/>
    <property type="match status" value="1"/>
</dbReference>
<dbReference type="Pfam" id="PF13646">
    <property type="entry name" value="HEAT_2"/>
    <property type="match status" value="1"/>
</dbReference>
<dbReference type="AlphaFoldDB" id="A0A345EEY6"/>
<dbReference type="KEGG" id="haq:DU484_13400"/>
<dbReference type="InterPro" id="IPR004155">
    <property type="entry name" value="PBS_lyase_HEAT"/>
</dbReference>
<evidence type="ECO:0000313" key="2">
    <source>
        <dbReference type="Proteomes" id="UP000252985"/>
    </source>
</evidence>
<dbReference type="GO" id="GO:0016491">
    <property type="term" value="F:oxidoreductase activity"/>
    <property type="evidence" value="ECO:0007669"/>
    <property type="project" value="TreeGrafter"/>
</dbReference>